<name>A0A4R5LSC3_9GAMM</name>
<reference evidence="5 6" key="1">
    <citation type="submission" date="2019-03" db="EMBL/GenBank/DDBJ databases">
        <title>Seongchinamella monodicae gen. nov., sp. nov., a novel member of the Gammaproteobacteria isolated from a tidal mudflat of beach.</title>
        <authorList>
            <person name="Yang H.G."/>
            <person name="Kang J.W."/>
            <person name="Lee S.D."/>
        </authorList>
    </citation>
    <scope>NUCLEOTIDE SEQUENCE [LARGE SCALE GENOMIC DNA]</scope>
    <source>
        <strain evidence="5 6">GH4-78</strain>
    </source>
</reference>
<keyword evidence="3" id="KW-0238">DNA-binding</keyword>
<dbReference type="Pfam" id="PF02739">
    <property type="entry name" value="5_3_exonuc_N"/>
    <property type="match status" value="1"/>
</dbReference>
<dbReference type="GO" id="GO:0008409">
    <property type="term" value="F:5'-3' exonuclease activity"/>
    <property type="evidence" value="ECO:0007669"/>
    <property type="project" value="InterPro"/>
</dbReference>
<dbReference type="GO" id="GO:0003677">
    <property type="term" value="F:DNA binding"/>
    <property type="evidence" value="ECO:0007669"/>
    <property type="project" value="UniProtKB-KW"/>
</dbReference>
<dbReference type="OrthoDB" id="9806424at2"/>
<dbReference type="GO" id="GO:0033567">
    <property type="term" value="P:DNA replication, Okazaki fragment processing"/>
    <property type="evidence" value="ECO:0007669"/>
    <property type="project" value="InterPro"/>
</dbReference>
<dbReference type="SMART" id="SM00279">
    <property type="entry name" value="HhH2"/>
    <property type="match status" value="1"/>
</dbReference>
<dbReference type="GO" id="GO:0017108">
    <property type="term" value="F:5'-flap endonuclease activity"/>
    <property type="evidence" value="ECO:0007669"/>
    <property type="project" value="InterPro"/>
</dbReference>
<evidence type="ECO:0000256" key="1">
    <source>
        <dbReference type="ARBA" id="ARBA00022722"/>
    </source>
</evidence>
<dbReference type="InterPro" id="IPR036279">
    <property type="entry name" value="5-3_exonuclease_C_sf"/>
</dbReference>
<keyword evidence="6" id="KW-1185">Reference proteome</keyword>
<dbReference type="Pfam" id="PF01367">
    <property type="entry name" value="5_3_exonuc"/>
    <property type="match status" value="1"/>
</dbReference>
<dbReference type="EMBL" id="SMSE01000002">
    <property type="protein sequence ID" value="TDG13808.1"/>
    <property type="molecule type" value="Genomic_DNA"/>
</dbReference>
<dbReference type="InterPro" id="IPR020046">
    <property type="entry name" value="5-3_exonucl_a-hlix_arch_N"/>
</dbReference>
<dbReference type="InterPro" id="IPR038969">
    <property type="entry name" value="FEN"/>
</dbReference>
<accession>A0A4R5LSC3</accession>
<dbReference type="AlphaFoldDB" id="A0A4R5LSC3"/>
<dbReference type="PANTHER" id="PTHR42646">
    <property type="entry name" value="FLAP ENDONUCLEASE XNI"/>
    <property type="match status" value="1"/>
</dbReference>
<dbReference type="InterPro" id="IPR020045">
    <property type="entry name" value="DNA_polI_H3TH"/>
</dbReference>
<sequence length="312" mass="34505">MLRTGGARLIMAQRAWLLDASIYIFRAWFSLPERWHNGDGIPLNAVYGYAGFLCELLSRVQPAPHLAAAFDESLGSCFRNELYPDYKASRALPDDALAFQLQSCRELTELCGIPCYGSERYEADDYLASLARLAKAKQLPVTVITRDKDLGQLLSEPDDAWWDFAAGKTVDIEQFEQRFGVRPQQFADYLGLVGDSVDDIPGVPGIGPRTAVGLLAQFGTLEAIAEDLQAVARLPLRGASRLPEKLSTYWPQAMLSRQLARLEDKVPGLDRLPEYALSGEHIDAVVDFLQSLGLGGPLVRRWQKLAAGLQHS</sequence>
<evidence type="ECO:0000256" key="3">
    <source>
        <dbReference type="ARBA" id="ARBA00023125"/>
    </source>
</evidence>
<keyword evidence="1" id="KW-0540">Nuclease</keyword>
<evidence type="ECO:0000259" key="4">
    <source>
        <dbReference type="SMART" id="SM00475"/>
    </source>
</evidence>
<dbReference type="FunFam" id="1.10.150.20:FF:000003">
    <property type="entry name" value="DNA polymerase I"/>
    <property type="match status" value="1"/>
</dbReference>
<keyword evidence="5" id="KW-0255">Endonuclease</keyword>
<comment type="caution">
    <text evidence="5">The sequence shown here is derived from an EMBL/GenBank/DDBJ whole genome shotgun (WGS) entry which is preliminary data.</text>
</comment>
<dbReference type="InterPro" id="IPR008918">
    <property type="entry name" value="HhH2"/>
</dbReference>
<dbReference type="Gene3D" id="3.40.50.1010">
    <property type="entry name" value="5'-nuclease"/>
    <property type="match status" value="1"/>
</dbReference>
<dbReference type="CDD" id="cd09859">
    <property type="entry name" value="PIN_53EXO"/>
    <property type="match status" value="1"/>
</dbReference>
<feature type="domain" description="5'-3' exonuclease" evidence="4">
    <location>
        <begin position="13"/>
        <end position="278"/>
    </location>
</feature>
<keyword evidence="2" id="KW-0378">Hydrolase</keyword>
<evidence type="ECO:0000256" key="2">
    <source>
        <dbReference type="ARBA" id="ARBA00022801"/>
    </source>
</evidence>
<evidence type="ECO:0000313" key="5">
    <source>
        <dbReference type="EMBL" id="TDG13808.1"/>
    </source>
</evidence>
<dbReference type="CDD" id="cd09898">
    <property type="entry name" value="H3TH_53EXO"/>
    <property type="match status" value="1"/>
</dbReference>
<dbReference type="SMART" id="SM00475">
    <property type="entry name" value="53EXOc"/>
    <property type="match status" value="1"/>
</dbReference>
<protein>
    <submittedName>
        <fullName evidence="5">Flap endonuclease</fullName>
    </submittedName>
</protein>
<proteinExistence type="predicted"/>
<evidence type="ECO:0000313" key="6">
    <source>
        <dbReference type="Proteomes" id="UP000295554"/>
    </source>
</evidence>
<dbReference type="SUPFAM" id="SSF88723">
    <property type="entry name" value="PIN domain-like"/>
    <property type="match status" value="1"/>
</dbReference>
<dbReference type="Gene3D" id="1.10.150.20">
    <property type="entry name" value="5' to 3' exonuclease, C-terminal subdomain"/>
    <property type="match status" value="1"/>
</dbReference>
<dbReference type="InterPro" id="IPR002421">
    <property type="entry name" value="5-3_exonuclease"/>
</dbReference>
<dbReference type="SUPFAM" id="SSF47807">
    <property type="entry name" value="5' to 3' exonuclease, C-terminal subdomain"/>
    <property type="match status" value="1"/>
</dbReference>
<dbReference type="InterPro" id="IPR029060">
    <property type="entry name" value="PIN-like_dom_sf"/>
</dbReference>
<dbReference type="PANTHER" id="PTHR42646:SF2">
    <property type="entry name" value="5'-3' EXONUCLEASE FAMILY PROTEIN"/>
    <property type="match status" value="1"/>
</dbReference>
<organism evidence="5 6">
    <name type="scientific">Seongchinamella unica</name>
    <dbReference type="NCBI Taxonomy" id="2547392"/>
    <lineage>
        <taxon>Bacteria</taxon>
        <taxon>Pseudomonadati</taxon>
        <taxon>Pseudomonadota</taxon>
        <taxon>Gammaproteobacteria</taxon>
        <taxon>Cellvibrionales</taxon>
        <taxon>Halieaceae</taxon>
        <taxon>Seongchinamella</taxon>
    </lineage>
</organism>
<gene>
    <name evidence="5" type="ORF">E2F43_09860</name>
</gene>
<dbReference type="Proteomes" id="UP000295554">
    <property type="component" value="Unassembled WGS sequence"/>
</dbReference>